<dbReference type="Proteomes" id="UP001492380">
    <property type="component" value="Unassembled WGS sequence"/>
</dbReference>
<dbReference type="InterPro" id="IPR038883">
    <property type="entry name" value="AN11006-like"/>
</dbReference>
<keyword evidence="3" id="KW-1185">Reference proteome</keyword>
<name>A0ABR1YL28_9PEZI</name>
<feature type="region of interest" description="Disordered" evidence="1">
    <location>
        <begin position="1"/>
        <end position="50"/>
    </location>
</feature>
<protein>
    <submittedName>
        <fullName evidence="2">Uncharacterized protein</fullName>
    </submittedName>
</protein>
<organism evidence="2 3">
    <name type="scientific">Phyllosticta capitalensis</name>
    <dbReference type="NCBI Taxonomy" id="121624"/>
    <lineage>
        <taxon>Eukaryota</taxon>
        <taxon>Fungi</taxon>
        <taxon>Dikarya</taxon>
        <taxon>Ascomycota</taxon>
        <taxon>Pezizomycotina</taxon>
        <taxon>Dothideomycetes</taxon>
        <taxon>Dothideomycetes incertae sedis</taxon>
        <taxon>Botryosphaeriales</taxon>
        <taxon>Phyllostictaceae</taxon>
        <taxon>Phyllosticta</taxon>
    </lineage>
</organism>
<dbReference type="PANTHER" id="PTHR42085">
    <property type="entry name" value="F-BOX DOMAIN-CONTAINING PROTEIN"/>
    <property type="match status" value="1"/>
</dbReference>
<dbReference type="PANTHER" id="PTHR42085:SF2">
    <property type="entry name" value="F-BOX DOMAIN-CONTAINING PROTEIN"/>
    <property type="match status" value="1"/>
</dbReference>
<evidence type="ECO:0000256" key="1">
    <source>
        <dbReference type="SAM" id="MobiDB-lite"/>
    </source>
</evidence>
<comment type="caution">
    <text evidence="2">The sequence shown here is derived from an EMBL/GenBank/DDBJ whole genome shotgun (WGS) entry which is preliminary data.</text>
</comment>
<accession>A0ABR1YL28</accession>
<reference evidence="2 3" key="1">
    <citation type="submission" date="2024-04" db="EMBL/GenBank/DDBJ databases">
        <title>Phyllosticta paracitricarpa is synonymous to the EU quarantine fungus P. citricarpa based on phylogenomic analyses.</title>
        <authorList>
            <consortium name="Lawrence Berkeley National Laboratory"/>
            <person name="Van Ingen-Buijs V.A."/>
            <person name="Van Westerhoven A.C."/>
            <person name="Haridas S."/>
            <person name="Skiadas P."/>
            <person name="Martin F."/>
            <person name="Groenewald J.Z."/>
            <person name="Crous P.W."/>
            <person name="Seidl M.F."/>
        </authorList>
    </citation>
    <scope>NUCLEOTIDE SEQUENCE [LARGE SCALE GENOMIC DNA]</scope>
    <source>
        <strain evidence="2 3">CBS 123374</strain>
    </source>
</reference>
<dbReference type="EMBL" id="JBBWRZ010000007">
    <property type="protein sequence ID" value="KAK8232237.1"/>
    <property type="molecule type" value="Genomic_DNA"/>
</dbReference>
<evidence type="ECO:0000313" key="2">
    <source>
        <dbReference type="EMBL" id="KAK8232237.1"/>
    </source>
</evidence>
<sequence>MGSARRPPPDSEGITPPPKKAKLTISTPNIPAVKPPRSKDNKQKQRAGRSIVTRSKAALMRAQFPFLRLPAELRNIVYEFTLDFDGVQDVVNKHYEAHITDDGYIPWSDLYTPAILLVNKQIYREARFVLHRQVLTIPHSTTPNADITDVISRPLLQKLRKVNITRDLSHGENHVWCDMLEYFQLIKSAVGIWDEQHHLQELTIDLHADVVLTHLDVCPASGHCYFLDEIKMLVEAITTLRGIKKVHIGGFLAPHAKNALELMSLPPAYLLKAPAKVRQRIIGYVLDWNDANSALVNANRSIDGPDPERLTRMAPPLTTPSLLLTNKQLLKEADRYLKDRPFTISAPPPRSTAPGTKIDNFIAKYTLQHVEHLRLDIHSHGSYNTLQDWKYLISELADRLKFRHSLRTLHINVMDGEWARDEVNKATDRPPCSEDYYGLNVLGNISSQRMVEKKLNRLSWEGRVDESTMKLLQTKLEADDPSDDDFDDPEQIILEF</sequence>
<evidence type="ECO:0000313" key="3">
    <source>
        <dbReference type="Proteomes" id="UP001492380"/>
    </source>
</evidence>
<proteinExistence type="predicted"/>
<gene>
    <name evidence="2" type="ORF">HDK90DRAFT_302586</name>
</gene>